<dbReference type="GO" id="GO:0005789">
    <property type="term" value="C:endoplasmic reticulum membrane"/>
    <property type="evidence" value="ECO:0007669"/>
    <property type="project" value="TreeGrafter"/>
</dbReference>
<dbReference type="Proteomes" id="UP001230051">
    <property type="component" value="Unassembled WGS sequence"/>
</dbReference>
<dbReference type="GO" id="GO:0036503">
    <property type="term" value="P:ERAD pathway"/>
    <property type="evidence" value="ECO:0007669"/>
    <property type="project" value="TreeGrafter"/>
</dbReference>
<keyword evidence="4" id="KW-0472">Membrane</keyword>
<dbReference type="PANTHER" id="PTHR11073">
    <property type="entry name" value="CALRETICULIN AND CALNEXIN"/>
    <property type="match status" value="1"/>
</dbReference>
<dbReference type="GO" id="GO:0006457">
    <property type="term" value="P:protein folding"/>
    <property type="evidence" value="ECO:0007669"/>
    <property type="project" value="InterPro"/>
</dbReference>
<evidence type="ECO:0000256" key="3">
    <source>
        <dbReference type="ARBA" id="ARBA00022824"/>
    </source>
</evidence>
<dbReference type="InterPro" id="IPR013320">
    <property type="entry name" value="ConA-like_dom_sf"/>
</dbReference>
<evidence type="ECO:0000313" key="6">
    <source>
        <dbReference type="EMBL" id="KAK1167414.1"/>
    </source>
</evidence>
<feature type="compositionally biased region" description="Acidic residues" evidence="5">
    <location>
        <begin position="192"/>
        <end position="201"/>
    </location>
</feature>
<name>A0AAD8DD04_ACIOX</name>
<keyword evidence="7" id="KW-1185">Reference proteome</keyword>
<evidence type="ECO:0000256" key="5">
    <source>
        <dbReference type="SAM" id="MobiDB-lite"/>
    </source>
</evidence>
<gene>
    <name evidence="6" type="primary">CANX</name>
    <name evidence="6" type="ORF">AOXY_G12180</name>
</gene>
<dbReference type="AlphaFoldDB" id="A0AAD8DD04"/>
<sequence length="208" mass="23790">MCFPAAGRFRRRYFRFFLESEMMYVLSLLVLSCTSVYSQETFGVAYRPPQPAGGVHFSESFHSSTIEDSKWVTSKAKIKDDDDNEVKYDGLWVLEEPMEQKLPGDKGLVLKSRARLHAIAAPLDRVFHFHDQPLIPGVVLKLFAATEKRPWLWGVYVFTVALPVVLIISFCWPDKRFGPPDQDYFYKKTDDPQLDDSVDPEEGSKSSA</sequence>
<dbReference type="GO" id="GO:0051082">
    <property type="term" value="F:unfolded protein binding"/>
    <property type="evidence" value="ECO:0007669"/>
    <property type="project" value="InterPro"/>
</dbReference>
<evidence type="ECO:0000313" key="7">
    <source>
        <dbReference type="Proteomes" id="UP001230051"/>
    </source>
</evidence>
<dbReference type="Pfam" id="PF00262">
    <property type="entry name" value="Calreticulin"/>
    <property type="match status" value="1"/>
</dbReference>
<feature type="region of interest" description="Disordered" evidence="5">
    <location>
        <begin position="183"/>
        <end position="208"/>
    </location>
</feature>
<reference evidence="6" key="1">
    <citation type="submission" date="2022-02" db="EMBL/GenBank/DDBJ databases">
        <title>Atlantic sturgeon de novo genome assembly.</title>
        <authorList>
            <person name="Stock M."/>
            <person name="Klopp C."/>
            <person name="Guiguen Y."/>
            <person name="Cabau C."/>
            <person name="Parinello H."/>
            <person name="Santidrian Yebra-Pimentel E."/>
            <person name="Kuhl H."/>
            <person name="Dirks R.P."/>
            <person name="Guessner J."/>
            <person name="Wuertz S."/>
            <person name="Du K."/>
            <person name="Schartl M."/>
        </authorList>
    </citation>
    <scope>NUCLEOTIDE SEQUENCE</scope>
    <source>
        <strain evidence="6">STURGEONOMICS-FGT-2020</strain>
        <tissue evidence="6">Whole blood</tissue>
    </source>
</reference>
<comment type="caution">
    <text evidence="6">The sequence shown here is derived from an EMBL/GenBank/DDBJ whole genome shotgun (WGS) entry which is preliminary data.</text>
</comment>
<accession>A0AAD8DD04</accession>
<organism evidence="6 7">
    <name type="scientific">Acipenser oxyrinchus oxyrinchus</name>
    <dbReference type="NCBI Taxonomy" id="40147"/>
    <lineage>
        <taxon>Eukaryota</taxon>
        <taxon>Metazoa</taxon>
        <taxon>Chordata</taxon>
        <taxon>Craniata</taxon>
        <taxon>Vertebrata</taxon>
        <taxon>Euteleostomi</taxon>
        <taxon>Actinopterygii</taxon>
        <taxon>Chondrostei</taxon>
        <taxon>Acipenseriformes</taxon>
        <taxon>Acipenseridae</taxon>
        <taxon>Acipenser</taxon>
    </lineage>
</organism>
<dbReference type="InterPro" id="IPR001580">
    <property type="entry name" value="Calret/calnex"/>
</dbReference>
<evidence type="ECO:0000256" key="1">
    <source>
        <dbReference type="ARBA" id="ARBA00004240"/>
    </source>
</evidence>
<keyword evidence="4" id="KW-0143">Chaperone</keyword>
<dbReference type="GO" id="GO:0005509">
    <property type="term" value="F:calcium ion binding"/>
    <property type="evidence" value="ECO:0007669"/>
    <property type="project" value="InterPro"/>
</dbReference>
<evidence type="ECO:0000256" key="2">
    <source>
        <dbReference type="ARBA" id="ARBA00010983"/>
    </source>
</evidence>
<dbReference type="Gene3D" id="2.60.120.200">
    <property type="match status" value="1"/>
</dbReference>
<keyword evidence="4" id="KW-0812">Transmembrane</keyword>
<evidence type="ECO:0000256" key="4">
    <source>
        <dbReference type="RuleBase" id="RU362126"/>
    </source>
</evidence>
<keyword evidence="3 4" id="KW-0256">Endoplasmic reticulum</keyword>
<dbReference type="EMBL" id="JAGXEW010000010">
    <property type="protein sequence ID" value="KAK1167414.1"/>
    <property type="molecule type" value="Genomic_DNA"/>
</dbReference>
<dbReference type="SUPFAM" id="SSF49899">
    <property type="entry name" value="Concanavalin A-like lectins/glucanases"/>
    <property type="match status" value="1"/>
</dbReference>
<comment type="similarity">
    <text evidence="2 4">Belongs to the calreticulin family.</text>
</comment>
<keyword evidence="4" id="KW-1133">Transmembrane helix</keyword>
<proteinExistence type="inferred from homology"/>
<feature type="transmembrane region" description="Helical" evidence="4">
    <location>
        <begin position="151"/>
        <end position="172"/>
    </location>
</feature>
<protein>
    <submittedName>
        <fullName evidence="6">Calnexin-like</fullName>
    </submittedName>
</protein>
<dbReference type="PANTHER" id="PTHR11073:SF37">
    <property type="entry name" value="CALNEXIN-LIKE"/>
    <property type="match status" value="1"/>
</dbReference>
<comment type="subcellular location">
    <subcellularLocation>
        <location evidence="1">Endoplasmic reticulum</location>
    </subcellularLocation>
</comment>